<evidence type="ECO:0000256" key="8">
    <source>
        <dbReference type="ARBA" id="ARBA00023136"/>
    </source>
</evidence>
<feature type="transmembrane region" description="Helical" evidence="9">
    <location>
        <begin position="192"/>
        <end position="210"/>
    </location>
</feature>
<reference evidence="12" key="1">
    <citation type="journal article" date="2013" name="Genome Biol. Evol.">
        <title>Punctuated emergences of genetic and phenotypic innovations in eumetazoan, bilaterian, euteleostome, and hominidae ancestors.</title>
        <authorList>
            <person name="Wenger Y."/>
            <person name="Galliot B."/>
        </authorList>
    </citation>
    <scope>NUCLEOTIDE SEQUENCE</scope>
    <source>
        <tissue evidence="12">Whole animals</tissue>
    </source>
</reference>
<keyword evidence="6" id="KW-0378">Hydrolase</keyword>
<dbReference type="Gene3D" id="1.20.1540.10">
    <property type="entry name" value="Rhomboid-like"/>
    <property type="match status" value="1"/>
</dbReference>
<evidence type="ECO:0000256" key="9">
    <source>
        <dbReference type="SAM" id="Phobius"/>
    </source>
</evidence>
<dbReference type="InterPro" id="IPR050925">
    <property type="entry name" value="Rhomboid_protease_S54"/>
</dbReference>
<name>T2M5R1_HYDVU</name>
<feature type="chain" id="PRO_5004591849" description="rhomboid protease" evidence="10">
    <location>
        <begin position="19"/>
        <end position="320"/>
    </location>
</feature>
<comment type="similarity">
    <text evidence="3">Belongs to the peptidase S54 family.</text>
</comment>
<dbReference type="PANTHER" id="PTHR43731:SF14">
    <property type="entry name" value="PRESENILIN-ASSOCIATED RHOMBOID-LIKE PROTEIN, MITOCHONDRIAL"/>
    <property type="match status" value="1"/>
</dbReference>
<feature type="transmembrane region" description="Helical" evidence="9">
    <location>
        <begin position="216"/>
        <end position="236"/>
    </location>
</feature>
<evidence type="ECO:0000256" key="3">
    <source>
        <dbReference type="ARBA" id="ARBA00009045"/>
    </source>
</evidence>
<feature type="transmembrane region" description="Helical" evidence="9">
    <location>
        <begin position="243"/>
        <end position="264"/>
    </location>
</feature>
<gene>
    <name evidence="12" type="primary">PARL</name>
</gene>
<evidence type="ECO:0000256" key="4">
    <source>
        <dbReference type="ARBA" id="ARBA00013039"/>
    </source>
</evidence>
<comment type="catalytic activity">
    <reaction evidence="1">
        <text>Cleaves type-1 transmembrane domains using a catalytic dyad composed of serine and histidine that are contributed by different transmembrane domains.</text>
        <dbReference type="EC" id="3.4.21.105"/>
    </reaction>
</comment>
<keyword evidence="8 9" id="KW-0472">Membrane</keyword>
<dbReference type="OrthoDB" id="10260614at2759"/>
<dbReference type="PANTHER" id="PTHR43731">
    <property type="entry name" value="RHOMBOID PROTEASE"/>
    <property type="match status" value="1"/>
</dbReference>
<dbReference type="AlphaFoldDB" id="T2M5R1"/>
<evidence type="ECO:0000313" key="12">
    <source>
        <dbReference type="EMBL" id="CDG67401.1"/>
    </source>
</evidence>
<feature type="signal peptide" evidence="10">
    <location>
        <begin position="1"/>
        <end position="18"/>
    </location>
</feature>
<dbReference type="GO" id="GO:0004252">
    <property type="term" value="F:serine-type endopeptidase activity"/>
    <property type="evidence" value="ECO:0007669"/>
    <property type="project" value="InterPro"/>
</dbReference>
<evidence type="ECO:0000256" key="5">
    <source>
        <dbReference type="ARBA" id="ARBA00022692"/>
    </source>
</evidence>
<dbReference type="SUPFAM" id="SSF144091">
    <property type="entry name" value="Rhomboid-like"/>
    <property type="match status" value="1"/>
</dbReference>
<keyword evidence="10" id="KW-0732">Signal</keyword>
<proteinExistence type="evidence at transcript level"/>
<feature type="transmembrane region" description="Helical" evidence="9">
    <location>
        <begin position="116"/>
        <end position="134"/>
    </location>
</feature>
<protein>
    <recommendedName>
        <fullName evidence="4">rhomboid protease</fullName>
        <ecNumber evidence="4">3.4.21.105</ecNumber>
    </recommendedName>
</protein>
<keyword evidence="5 9" id="KW-0812">Transmembrane</keyword>
<comment type="subcellular location">
    <subcellularLocation>
        <location evidence="2">Membrane</location>
        <topology evidence="2">Multi-pass membrane protein</topology>
    </subcellularLocation>
</comment>
<evidence type="ECO:0000256" key="7">
    <source>
        <dbReference type="ARBA" id="ARBA00022989"/>
    </source>
</evidence>
<organism evidence="12">
    <name type="scientific">Hydra vulgaris</name>
    <name type="common">Hydra</name>
    <name type="synonym">Hydra attenuata</name>
    <dbReference type="NCBI Taxonomy" id="6087"/>
    <lineage>
        <taxon>Eukaryota</taxon>
        <taxon>Metazoa</taxon>
        <taxon>Cnidaria</taxon>
        <taxon>Hydrozoa</taxon>
        <taxon>Hydroidolina</taxon>
        <taxon>Anthoathecata</taxon>
        <taxon>Aplanulata</taxon>
        <taxon>Hydridae</taxon>
        <taxon>Hydra</taxon>
    </lineage>
</organism>
<dbReference type="InterPro" id="IPR022764">
    <property type="entry name" value="Peptidase_S54_rhomboid_dom"/>
</dbReference>
<dbReference type="EMBL" id="HAAD01001169">
    <property type="protein sequence ID" value="CDG67401.1"/>
    <property type="molecule type" value="mRNA"/>
</dbReference>
<dbReference type="GO" id="GO:0006465">
    <property type="term" value="P:signal peptide processing"/>
    <property type="evidence" value="ECO:0007669"/>
    <property type="project" value="TreeGrafter"/>
</dbReference>
<feature type="transmembrane region" description="Helical" evidence="9">
    <location>
        <begin position="276"/>
        <end position="294"/>
    </location>
</feature>
<feature type="non-terminal residue" evidence="12">
    <location>
        <position position="1"/>
    </location>
</feature>
<dbReference type="EC" id="3.4.21.105" evidence="4"/>
<feature type="domain" description="Peptidase S54 rhomboid" evidence="11">
    <location>
        <begin position="155"/>
        <end position="294"/>
    </location>
</feature>
<evidence type="ECO:0000256" key="2">
    <source>
        <dbReference type="ARBA" id="ARBA00004141"/>
    </source>
</evidence>
<evidence type="ECO:0000256" key="6">
    <source>
        <dbReference type="ARBA" id="ARBA00022801"/>
    </source>
</evidence>
<sequence>CFFLFLFRFKCVIMLARGQGTKKVIDFLKSIRKYNITTLPIQRKGKFLYPIIFTTSVGVVSFVGCAILQYERSRYQLLEKSKLTDKFSRGHGNNKALIFRNKLNEWWNRLSYGQKVTVCIISLNTCVFLCWKITPAHRFMKNWFLCSPTNKRCSPLLLSVFSHSEAWHFFTNMFVLWSFSPLIQSVLGTEQFLAFYLTGGTFASLISHFLKVSRGISVPSLGASGALLAVLALCCIEKPESRLSIVFLPFFTFSAGTALYGIIALDLTGLVLGWKVFDHAAHLGGTLFGAWYILNGHKWTWDKRELVQQWWHKERKRFIN</sequence>
<dbReference type="Pfam" id="PF01694">
    <property type="entry name" value="Rhomboid"/>
    <property type="match status" value="1"/>
</dbReference>
<keyword evidence="7 9" id="KW-1133">Transmembrane helix</keyword>
<dbReference type="FunFam" id="1.20.1540.10:FF:000012">
    <property type="entry name" value="Rhomboid family protein"/>
    <property type="match status" value="1"/>
</dbReference>
<evidence type="ECO:0000256" key="1">
    <source>
        <dbReference type="ARBA" id="ARBA00000156"/>
    </source>
</evidence>
<evidence type="ECO:0000256" key="10">
    <source>
        <dbReference type="SAM" id="SignalP"/>
    </source>
</evidence>
<evidence type="ECO:0000259" key="11">
    <source>
        <dbReference type="Pfam" id="PF01694"/>
    </source>
</evidence>
<dbReference type="InterPro" id="IPR035952">
    <property type="entry name" value="Rhomboid-like_sf"/>
</dbReference>
<dbReference type="GO" id="GO:0016020">
    <property type="term" value="C:membrane"/>
    <property type="evidence" value="ECO:0007669"/>
    <property type="project" value="UniProtKB-SubCell"/>
</dbReference>
<accession>T2M5R1</accession>
<feature type="transmembrane region" description="Helical" evidence="9">
    <location>
        <begin position="166"/>
        <end position="183"/>
    </location>
</feature>
<feature type="transmembrane region" description="Helical" evidence="9">
    <location>
        <begin position="47"/>
        <end position="70"/>
    </location>
</feature>